<evidence type="ECO:0008006" key="4">
    <source>
        <dbReference type="Google" id="ProtNLM"/>
    </source>
</evidence>
<evidence type="ECO:0000313" key="2">
    <source>
        <dbReference type="EMBL" id="KAK6957836.1"/>
    </source>
</evidence>
<feature type="compositionally biased region" description="Basic and acidic residues" evidence="1">
    <location>
        <begin position="203"/>
        <end position="212"/>
    </location>
</feature>
<organism evidence="2 3">
    <name type="scientific">Daldinia eschscholtzii</name>
    <dbReference type="NCBI Taxonomy" id="292717"/>
    <lineage>
        <taxon>Eukaryota</taxon>
        <taxon>Fungi</taxon>
        <taxon>Dikarya</taxon>
        <taxon>Ascomycota</taxon>
        <taxon>Pezizomycotina</taxon>
        <taxon>Sordariomycetes</taxon>
        <taxon>Xylariomycetidae</taxon>
        <taxon>Xylariales</taxon>
        <taxon>Hypoxylaceae</taxon>
        <taxon>Daldinia</taxon>
    </lineage>
</organism>
<protein>
    <recommendedName>
        <fullName evidence="4">Serine/threonine protein phosphatase</fullName>
    </recommendedName>
</protein>
<proteinExistence type="predicted"/>
<evidence type="ECO:0000313" key="3">
    <source>
        <dbReference type="Proteomes" id="UP001369815"/>
    </source>
</evidence>
<dbReference type="EMBL" id="JBANMG010000001">
    <property type="protein sequence ID" value="KAK6957836.1"/>
    <property type="molecule type" value="Genomic_DNA"/>
</dbReference>
<evidence type="ECO:0000256" key="1">
    <source>
        <dbReference type="SAM" id="MobiDB-lite"/>
    </source>
</evidence>
<gene>
    <name evidence="2" type="ORF">Daesc_000625</name>
</gene>
<dbReference type="Proteomes" id="UP001369815">
    <property type="component" value="Unassembled WGS sequence"/>
</dbReference>
<name>A0AAX6MZ84_9PEZI</name>
<feature type="region of interest" description="Disordered" evidence="1">
    <location>
        <begin position="147"/>
        <end position="247"/>
    </location>
</feature>
<comment type="caution">
    <text evidence="2">The sequence shown here is derived from an EMBL/GenBank/DDBJ whole genome shotgun (WGS) entry which is preliminary data.</text>
</comment>
<dbReference type="PROSITE" id="PS51257">
    <property type="entry name" value="PROKAR_LIPOPROTEIN"/>
    <property type="match status" value="1"/>
</dbReference>
<accession>A0AAX6MZ84</accession>
<sequence>MYTREHKPRKSIIRMDPDCAICHAPASLACDCEAKGLEIAVEQAEARMMQSIYNDVRTWVRSHAQDYILEYFRLLTERRKAAHTSHLERLAAHAYHYYQAPPHPNEIAAAQATLKRGIDEDWQSSVQRYPEVLEYFYSLVELTLPQDDEPAVKDPPLSALSGSRKVSRRGGASNATVAGDTFHERERERNPLARRTPPPPTMDRIDRIDRRTPGPVVNPLAPPPGPQRRHSTYRPPTAPPTAYFNTY</sequence>
<reference evidence="2 3" key="1">
    <citation type="journal article" date="2024" name="Front Chem Biol">
        <title>Unveiling the potential of Daldinia eschscholtzii MFLUCC 19-0629 through bioactivity and bioinformatics studies for enhanced sustainable agriculture production.</title>
        <authorList>
            <person name="Brooks S."/>
            <person name="Weaver J.A."/>
            <person name="Klomchit A."/>
            <person name="Alharthi S.A."/>
            <person name="Onlamun T."/>
            <person name="Nurani R."/>
            <person name="Vong T.K."/>
            <person name="Alberti F."/>
            <person name="Greco C."/>
        </authorList>
    </citation>
    <scope>NUCLEOTIDE SEQUENCE [LARGE SCALE GENOMIC DNA]</scope>
    <source>
        <strain evidence="2">MFLUCC 19-0629</strain>
    </source>
</reference>
<feature type="compositionally biased region" description="Basic and acidic residues" evidence="1">
    <location>
        <begin position="181"/>
        <end position="191"/>
    </location>
</feature>
<dbReference type="AlphaFoldDB" id="A0AAX6MZ84"/>
<keyword evidence="3" id="KW-1185">Reference proteome</keyword>